<proteinExistence type="predicted"/>
<dbReference type="Proteomes" id="UP000078504">
    <property type="component" value="Unassembled WGS sequence"/>
</dbReference>
<dbReference type="RefSeq" id="WP_064511894.1">
    <property type="nucleotide sequence ID" value="NZ_LXEP01000004.1"/>
</dbReference>
<evidence type="ECO:0000313" key="1">
    <source>
        <dbReference type="EMBL" id="OAT23517.1"/>
    </source>
</evidence>
<dbReference type="PATRIC" id="fig|1354253.4.peg.435"/>
<dbReference type="EMBL" id="LXEP01000004">
    <property type="protein sequence ID" value="OAT23517.1"/>
    <property type="molecule type" value="Genomic_DNA"/>
</dbReference>
<name>A0A1B7I519_9ENTR</name>
<evidence type="ECO:0000313" key="2">
    <source>
        <dbReference type="Proteomes" id="UP000078504"/>
    </source>
</evidence>
<sequence length="185" mass="19840">MKNLSLKEVMQSLAVMTTADGFELQSPAGKASYDKWGTRQRVEGIPEYFPKMLAVGAPSGGKLKNTCGIEVNAGENSKQYVVGTGISVNASATKTRLSDDMRNAVIDAVRESGLFAELTPQSKVEFLAEHFTVTSGALGSPHYSNVITVNINTQHNDEELSAVIAKAIQASLRPGGLIRNSIQKR</sequence>
<reference evidence="1 2" key="1">
    <citation type="submission" date="2016-04" db="EMBL/GenBank/DDBJ databases">
        <title>ATOL: Assembling a taxonomically balanced genome-scale reconstruction of the evolutionary history of the Enterobacteriaceae.</title>
        <authorList>
            <person name="Plunkett G.III."/>
            <person name="Neeno-Eckwall E.C."/>
            <person name="Glasner J.D."/>
            <person name="Perna N.T."/>
        </authorList>
    </citation>
    <scope>NUCLEOTIDE SEQUENCE [LARGE SCALE GENOMIC DNA]</scope>
    <source>
        <strain evidence="1 2">ATCC 51604</strain>
    </source>
</reference>
<organism evidence="1 2">
    <name type="scientific">Buttiauxella gaviniae ATCC 51604</name>
    <dbReference type="NCBI Taxonomy" id="1354253"/>
    <lineage>
        <taxon>Bacteria</taxon>
        <taxon>Pseudomonadati</taxon>
        <taxon>Pseudomonadota</taxon>
        <taxon>Gammaproteobacteria</taxon>
        <taxon>Enterobacterales</taxon>
        <taxon>Enterobacteriaceae</taxon>
        <taxon>Buttiauxella</taxon>
    </lineage>
</organism>
<dbReference type="AlphaFoldDB" id="A0A1B7I519"/>
<gene>
    <name evidence="1" type="ORF">M977_00426</name>
</gene>
<accession>A0A1B7I519</accession>
<comment type="caution">
    <text evidence="1">The sequence shown here is derived from an EMBL/GenBank/DDBJ whole genome shotgun (WGS) entry which is preliminary data.</text>
</comment>
<protein>
    <submittedName>
        <fullName evidence="1">Uncharacterized protein</fullName>
    </submittedName>
</protein>